<dbReference type="EMBL" id="JAPFFF010000005">
    <property type="protein sequence ID" value="KAK8890136.1"/>
    <property type="molecule type" value="Genomic_DNA"/>
</dbReference>
<keyword evidence="3" id="KW-1185">Reference proteome</keyword>
<name>A0ABR2KHA1_9EUKA</name>
<gene>
    <name evidence="2" type="ORF">M9Y10_034896</name>
</gene>
<dbReference type="Proteomes" id="UP001470230">
    <property type="component" value="Unassembled WGS sequence"/>
</dbReference>
<comment type="caution">
    <text evidence="2">The sequence shown here is derived from an EMBL/GenBank/DDBJ whole genome shotgun (WGS) entry which is preliminary data.</text>
</comment>
<feature type="compositionally biased region" description="Polar residues" evidence="1">
    <location>
        <begin position="66"/>
        <end position="87"/>
    </location>
</feature>
<reference evidence="2 3" key="1">
    <citation type="submission" date="2024-04" db="EMBL/GenBank/DDBJ databases">
        <title>Tritrichomonas musculus Genome.</title>
        <authorList>
            <person name="Alves-Ferreira E."/>
            <person name="Grigg M."/>
            <person name="Lorenzi H."/>
            <person name="Galac M."/>
        </authorList>
    </citation>
    <scope>NUCLEOTIDE SEQUENCE [LARGE SCALE GENOMIC DNA]</scope>
    <source>
        <strain evidence="2 3">EAF2021</strain>
    </source>
</reference>
<protein>
    <submittedName>
        <fullName evidence="2">Uncharacterized protein</fullName>
    </submittedName>
</protein>
<accession>A0ABR2KHA1</accession>
<proteinExistence type="predicted"/>
<feature type="region of interest" description="Disordered" evidence="1">
    <location>
        <begin position="1"/>
        <end position="22"/>
    </location>
</feature>
<evidence type="ECO:0000313" key="2">
    <source>
        <dbReference type="EMBL" id="KAK8890136.1"/>
    </source>
</evidence>
<feature type="region of interest" description="Disordered" evidence="1">
    <location>
        <begin position="66"/>
        <end position="91"/>
    </location>
</feature>
<evidence type="ECO:0000313" key="3">
    <source>
        <dbReference type="Proteomes" id="UP001470230"/>
    </source>
</evidence>
<organism evidence="2 3">
    <name type="scientific">Tritrichomonas musculus</name>
    <dbReference type="NCBI Taxonomy" id="1915356"/>
    <lineage>
        <taxon>Eukaryota</taxon>
        <taxon>Metamonada</taxon>
        <taxon>Parabasalia</taxon>
        <taxon>Tritrichomonadida</taxon>
        <taxon>Tritrichomonadidae</taxon>
        <taxon>Tritrichomonas</taxon>
    </lineage>
</organism>
<sequence>MNLNKNLSPKREFKPSNPNLEEDIKNLLTTPVKFERQSMPNTQLRNQHRYNYNGINDTKQYTMRKSLPSNSCPHKSTKQANPSTITWNPPEIEDDIGYSSGVRRAFDLKHKKYSEVALRQNERRWEDEEKFRRWKTQKDYKSTEIKSREHDHHVVENIIQSRNDYYVSSMKNFRPPIRAKTSMFRTVPAEIRSVGRNRIYYWA</sequence>
<evidence type="ECO:0000256" key="1">
    <source>
        <dbReference type="SAM" id="MobiDB-lite"/>
    </source>
</evidence>